<accession>A0ABV5GXB0</accession>
<gene>
    <name evidence="1" type="ORF">ACFFU1_04290</name>
</gene>
<evidence type="ECO:0000313" key="2">
    <source>
        <dbReference type="Proteomes" id="UP001589590"/>
    </source>
</evidence>
<organism evidence="1 2">
    <name type="scientific">Algibacter miyuki</name>
    <dbReference type="NCBI Taxonomy" id="1306933"/>
    <lineage>
        <taxon>Bacteria</taxon>
        <taxon>Pseudomonadati</taxon>
        <taxon>Bacteroidota</taxon>
        <taxon>Flavobacteriia</taxon>
        <taxon>Flavobacteriales</taxon>
        <taxon>Flavobacteriaceae</taxon>
        <taxon>Algibacter</taxon>
    </lineage>
</organism>
<feature type="non-terminal residue" evidence="1">
    <location>
        <position position="168"/>
    </location>
</feature>
<proteinExistence type="predicted"/>
<name>A0ABV5GXB0_9FLAO</name>
<reference evidence="1 2" key="1">
    <citation type="submission" date="2024-09" db="EMBL/GenBank/DDBJ databases">
        <authorList>
            <person name="Sun Q."/>
            <person name="Mori K."/>
        </authorList>
    </citation>
    <scope>NUCLEOTIDE SEQUENCE [LARGE SCALE GENOMIC DNA]</scope>
    <source>
        <strain evidence="1 2">CECT 8300</strain>
    </source>
</reference>
<keyword evidence="2" id="KW-1185">Reference proteome</keyword>
<comment type="caution">
    <text evidence="1">The sequence shown here is derived from an EMBL/GenBank/DDBJ whole genome shotgun (WGS) entry which is preliminary data.</text>
</comment>
<feature type="non-terminal residue" evidence="1">
    <location>
        <position position="1"/>
    </location>
</feature>
<dbReference type="Proteomes" id="UP001589590">
    <property type="component" value="Unassembled WGS sequence"/>
</dbReference>
<protein>
    <submittedName>
        <fullName evidence="1">Uncharacterized protein</fullName>
    </submittedName>
</protein>
<dbReference type="EMBL" id="JBHMFA010000002">
    <property type="protein sequence ID" value="MFB9104109.1"/>
    <property type="molecule type" value="Genomic_DNA"/>
</dbReference>
<sequence>NEGPVTINGETFNTIEEYIENIVATNEAVTTLVDNTDGTYTYTSEDGTETIVDIPASVVNQFENIVNEGPVTINGETFNTIEEYIENIVTTNETVTTLVDNTDGTYTYTSEDGTETIVDIPASVVNQFENIVNEGPVTVNGETFNTIEEYIENIVTTNETVTTLVDNT</sequence>
<evidence type="ECO:0000313" key="1">
    <source>
        <dbReference type="EMBL" id="MFB9104109.1"/>
    </source>
</evidence>